<dbReference type="PANTHER" id="PTHR11079:SF202">
    <property type="entry name" value="TRNA-SPECIFIC ADENOSINE DEAMINASE"/>
    <property type="match status" value="1"/>
</dbReference>
<dbReference type="EMBL" id="QEKQ01000002">
    <property type="protein sequence ID" value="PVY78366.1"/>
    <property type="molecule type" value="Genomic_DNA"/>
</dbReference>
<evidence type="ECO:0000256" key="2">
    <source>
        <dbReference type="ARBA" id="ARBA00011738"/>
    </source>
</evidence>
<feature type="binding site" evidence="8">
    <location>
        <position position="98"/>
    </location>
    <ligand>
        <name>Zn(2+)</name>
        <dbReference type="ChEBI" id="CHEBI:29105"/>
        <note>catalytic</note>
    </ligand>
</feature>
<comment type="function">
    <text evidence="8">Catalyzes the deamination of adenosine to inosine at the wobble position 34 of tRNA(Arg2).</text>
</comment>
<proteinExistence type="inferred from homology"/>
<name>A0A2U1CZZ8_9GAMM</name>
<dbReference type="Pfam" id="PF00383">
    <property type="entry name" value="dCMP_cyt_deam_1"/>
    <property type="match status" value="1"/>
</dbReference>
<dbReference type="HAMAP" id="MF_00972">
    <property type="entry name" value="tRNA_aden_deaminase"/>
    <property type="match status" value="1"/>
</dbReference>
<dbReference type="EC" id="3.5.4.33" evidence="8"/>
<evidence type="ECO:0000313" key="11">
    <source>
        <dbReference type="Proteomes" id="UP000245887"/>
    </source>
</evidence>
<dbReference type="AlphaFoldDB" id="A0A2U1CZZ8"/>
<comment type="caution">
    <text evidence="10">The sequence shown here is derived from an EMBL/GenBank/DDBJ whole genome shotgun (WGS) entry which is preliminary data.</text>
</comment>
<comment type="similarity">
    <text evidence="1">Belongs to the cytidine and deoxycytidylate deaminase family. ADAT2 subfamily.</text>
</comment>
<dbReference type="CDD" id="cd01285">
    <property type="entry name" value="nucleoside_deaminase"/>
    <property type="match status" value="1"/>
</dbReference>
<reference evidence="10 11" key="1">
    <citation type="submission" date="2018-04" db="EMBL/GenBank/DDBJ databases">
        <title>Genomic Encyclopedia of Type Strains, Phase IV (KMG-IV): sequencing the most valuable type-strain genomes for metagenomic binning, comparative biology and taxonomic classification.</title>
        <authorList>
            <person name="Goeker M."/>
        </authorList>
    </citation>
    <scope>NUCLEOTIDE SEQUENCE [LARGE SCALE GENOMIC DNA]</scope>
    <source>
        <strain evidence="10 11">DSM 28688</strain>
    </source>
</reference>
<dbReference type="Proteomes" id="UP000245887">
    <property type="component" value="Unassembled WGS sequence"/>
</dbReference>
<dbReference type="InterPro" id="IPR002125">
    <property type="entry name" value="CMP_dCMP_dom"/>
</dbReference>
<feature type="binding site" evidence="8">
    <location>
        <position position="68"/>
    </location>
    <ligand>
        <name>Zn(2+)</name>
        <dbReference type="ChEBI" id="CHEBI:29105"/>
        <note>catalytic</note>
    </ligand>
</feature>
<keyword evidence="3 8" id="KW-0819">tRNA processing</keyword>
<dbReference type="FunFam" id="3.40.140.10:FF:000005">
    <property type="entry name" value="tRNA-specific adenosine deaminase"/>
    <property type="match status" value="1"/>
</dbReference>
<dbReference type="GO" id="GO:0008270">
    <property type="term" value="F:zinc ion binding"/>
    <property type="evidence" value="ECO:0007669"/>
    <property type="project" value="UniProtKB-UniRule"/>
</dbReference>
<evidence type="ECO:0000256" key="4">
    <source>
        <dbReference type="ARBA" id="ARBA00022723"/>
    </source>
</evidence>
<gene>
    <name evidence="8" type="primary">tadA</name>
    <name evidence="10" type="ORF">C8D92_102411</name>
</gene>
<dbReference type="PROSITE" id="PS51747">
    <property type="entry name" value="CYT_DCMP_DEAMINASES_2"/>
    <property type="match status" value="1"/>
</dbReference>
<evidence type="ECO:0000256" key="3">
    <source>
        <dbReference type="ARBA" id="ARBA00022694"/>
    </source>
</evidence>
<comment type="catalytic activity">
    <reaction evidence="7 8">
        <text>adenosine(34) in tRNA + H2O + H(+) = inosine(34) in tRNA + NH4(+)</text>
        <dbReference type="Rhea" id="RHEA:43168"/>
        <dbReference type="Rhea" id="RHEA-COMP:10373"/>
        <dbReference type="Rhea" id="RHEA-COMP:10374"/>
        <dbReference type="ChEBI" id="CHEBI:15377"/>
        <dbReference type="ChEBI" id="CHEBI:15378"/>
        <dbReference type="ChEBI" id="CHEBI:28938"/>
        <dbReference type="ChEBI" id="CHEBI:74411"/>
        <dbReference type="ChEBI" id="CHEBI:82852"/>
        <dbReference type="EC" id="3.5.4.33"/>
    </reaction>
</comment>
<evidence type="ECO:0000256" key="5">
    <source>
        <dbReference type="ARBA" id="ARBA00022801"/>
    </source>
</evidence>
<dbReference type="PANTHER" id="PTHR11079">
    <property type="entry name" value="CYTOSINE DEAMINASE FAMILY MEMBER"/>
    <property type="match status" value="1"/>
</dbReference>
<dbReference type="NCBIfam" id="NF008113">
    <property type="entry name" value="PRK10860.1"/>
    <property type="match status" value="1"/>
</dbReference>
<dbReference type="GO" id="GO:0052717">
    <property type="term" value="F:tRNA-specific adenosine-34 deaminase activity"/>
    <property type="evidence" value="ECO:0007669"/>
    <property type="project" value="UniProtKB-UniRule"/>
</dbReference>
<accession>A0A2U1CZZ8</accession>
<dbReference type="GO" id="GO:0002100">
    <property type="term" value="P:tRNA wobble adenosine to inosine editing"/>
    <property type="evidence" value="ECO:0007669"/>
    <property type="project" value="UniProtKB-UniRule"/>
</dbReference>
<feature type="active site" description="Proton donor" evidence="8">
    <location>
        <position position="70"/>
    </location>
</feature>
<dbReference type="PROSITE" id="PS00903">
    <property type="entry name" value="CYT_DCMP_DEAMINASES_1"/>
    <property type="match status" value="1"/>
</dbReference>
<evidence type="ECO:0000259" key="9">
    <source>
        <dbReference type="PROSITE" id="PS51747"/>
    </source>
</evidence>
<dbReference type="Gene3D" id="3.40.140.10">
    <property type="entry name" value="Cytidine Deaminase, domain 2"/>
    <property type="match status" value="1"/>
</dbReference>
<dbReference type="InterPro" id="IPR028883">
    <property type="entry name" value="tRNA_aden_deaminase"/>
</dbReference>
<comment type="subunit">
    <text evidence="2 8">Homodimer.</text>
</comment>
<keyword evidence="5 8" id="KW-0378">Hydrolase</keyword>
<organism evidence="10 11">
    <name type="scientific">Tamilnaduibacter salinus</name>
    <dbReference type="NCBI Taxonomy" id="1484056"/>
    <lineage>
        <taxon>Bacteria</taxon>
        <taxon>Pseudomonadati</taxon>
        <taxon>Pseudomonadota</taxon>
        <taxon>Gammaproteobacteria</taxon>
        <taxon>Pseudomonadales</taxon>
        <taxon>Marinobacteraceae</taxon>
        <taxon>Tamilnaduibacter</taxon>
    </lineage>
</organism>
<dbReference type="SUPFAM" id="SSF53927">
    <property type="entry name" value="Cytidine deaminase-like"/>
    <property type="match status" value="1"/>
</dbReference>
<dbReference type="InterPro" id="IPR016193">
    <property type="entry name" value="Cytidine_deaminase-like"/>
</dbReference>
<evidence type="ECO:0000256" key="8">
    <source>
        <dbReference type="HAMAP-Rule" id="MF_00972"/>
    </source>
</evidence>
<comment type="cofactor">
    <cofactor evidence="8">
        <name>Zn(2+)</name>
        <dbReference type="ChEBI" id="CHEBI:29105"/>
    </cofactor>
    <text evidence="8">Binds 1 zinc ion per subunit.</text>
</comment>
<sequence length="171" mass="18462">MSMAEWKGSESVSHLLRTDEHWMSRALSLADQAASQDEVPVGAVVVADGREIGAAFNAPISGCDPTAHAEVRALRDAAARTGNYRLSGATLYVTIEPCTMCAGALVHARISRLVYGAPEPKAGAVSSADRLLERESLNWEVAVTGGILESRCRSRMTQFFASRREARRTSR</sequence>
<dbReference type="InterPro" id="IPR016192">
    <property type="entry name" value="APOBEC/CMP_deaminase_Zn-bd"/>
</dbReference>
<evidence type="ECO:0000256" key="6">
    <source>
        <dbReference type="ARBA" id="ARBA00022833"/>
    </source>
</evidence>
<evidence type="ECO:0000256" key="1">
    <source>
        <dbReference type="ARBA" id="ARBA00010669"/>
    </source>
</evidence>
<feature type="binding site" evidence="8">
    <location>
        <position position="101"/>
    </location>
    <ligand>
        <name>Zn(2+)</name>
        <dbReference type="ChEBI" id="CHEBI:29105"/>
        <note>catalytic</note>
    </ligand>
</feature>
<feature type="domain" description="CMP/dCMP-type deaminase" evidence="9">
    <location>
        <begin position="17"/>
        <end position="140"/>
    </location>
</feature>
<keyword evidence="6 8" id="KW-0862">Zinc</keyword>
<protein>
    <recommendedName>
        <fullName evidence="8">tRNA-specific adenosine deaminase</fullName>
        <ecNumber evidence="8">3.5.4.33</ecNumber>
    </recommendedName>
</protein>
<evidence type="ECO:0000313" key="10">
    <source>
        <dbReference type="EMBL" id="PVY78366.1"/>
    </source>
</evidence>
<keyword evidence="4 8" id="KW-0479">Metal-binding</keyword>
<evidence type="ECO:0000256" key="7">
    <source>
        <dbReference type="ARBA" id="ARBA00048045"/>
    </source>
</evidence>